<dbReference type="OrthoDB" id="3363734at2759"/>
<gene>
    <name evidence="2" type="ORF">A7U60_g8843</name>
</gene>
<feature type="compositionally biased region" description="Basic and acidic residues" evidence="1">
    <location>
        <begin position="283"/>
        <end position="300"/>
    </location>
</feature>
<feature type="compositionally biased region" description="Low complexity" evidence="1">
    <location>
        <begin position="9"/>
        <end position="22"/>
    </location>
</feature>
<organism evidence="2 3">
    <name type="scientific">Sanghuangporus baumii</name>
    <name type="common">Phellinus baumii</name>
    <dbReference type="NCBI Taxonomy" id="108892"/>
    <lineage>
        <taxon>Eukaryota</taxon>
        <taxon>Fungi</taxon>
        <taxon>Dikarya</taxon>
        <taxon>Basidiomycota</taxon>
        <taxon>Agaricomycotina</taxon>
        <taxon>Agaricomycetes</taxon>
        <taxon>Hymenochaetales</taxon>
        <taxon>Hymenochaetaceae</taxon>
        <taxon>Sanghuangporus</taxon>
    </lineage>
</organism>
<comment type="caution">
    <text evidence="2">The sequence shown here is derived from an EMBL/GenBank/DDBJ whole genome shotgun (WGS) entry which is preliminary data.</text>
</comment>
<dbReference type="EMBL" id="LNZH02000216">
    <property type="protein sequence ID" value="OCB84167.1"/>
    <property type="molecule type" value="Genomic_DNA"/>
</dbReference>
<keyword evidence="3" id="KW-1185">Reference proteome</keyword>
<proteinExistence type="predicted"/>
<feature type="compositionally biased region" description="Polar residues" evidence="1">
    <location>
        <begin position="178"/>
        <end position="200"/>
    </location>
</feature>
<name>A0A9Q5MXX2_SANBA</name>
<feature type="compositionally biased region" description="Polar residues" evidence="1">
    <location>
        <begin position="70"/>
        <end position="80"/>
    </location>
</feature>
<feature type="compositionally biased region" description="Low complexity" evidence="1">
    <location>
        <begin position="212"/>
        <end position="226"/>
    </location>
</feature>
<evidence type="ECO:0000313" key="3">
    <source>
        <dbReference type="Proteomes" id="UP000757232"/>
    </source>
</evidence>
<evidence type="ECO:0000313" key="2">
    <source>
        <dbReference type="EMBL" id="OCB84167.1"/>
    </source>
</evidence>
<sequence>MLASHQRSHSISSPLSTSFSSSPVTPLVRPSSKTRRPSLTNHMSKFKDSLKERIQENVQAVHGHVHRRAQSNGSSRSNTDGPYEKRGVYISEPQLTSSADSLPSTRLAPLGSGAIVVGTPQEALALSAQRGGYRGPLAAASAPSHINQLPKQHPAPVQEEEESEREEMEKNLPRTPRTPVSASSRPTSPTFQSRGFPQSQQRDRSFPRRSGESNASSRASGSRGLGPVLPDRRSQGSAKGGQRNSPLGHSNAQLHGHSQARSLPLTRPKSDPEHLSTSVASNENERQVQRKSGTDIDPSRPKTHFSSYSDPGKHIESDCFAAAPQLPVDLASALPQPVFEPVLMSSLPASMHKLDPGKIIVVLETGDARMKSTLKTLTSRPSYLATYLNELVASTTLNPSAQTPIDEGRDSASIYSQHSEFEDSEAEENYTGFNSLFQDHLKSTGIIKIRKPKRKADVTSLIHVFLDRPSTPYAHIIAYLRAPILSSHPEGMLPYAARLFPAARHSFATARLEALLDLRDEAAYLGLTDLMRLCDEELAGQVPLVADGGRSSVHSTHTLCDSTAGAMTGSKEKVGTGSAGNSPSVLSVDIPVVLPTHESRVVVPPSAAINKTASTDLKSEKRDADLLTKIPNQQQRTNKILNASQLRAQGIAKPSGNYF</sequence>
<protein>
    <submittedName>
        <fullName evidence="2">Uncharacterized protein</fullName>
    </submittedName>
</protein>
<feature type="compositionally biased region" description="Basic and acidic residues" evidence="1">
    <location>
        <begin position="201"/>
        <end position="211"/>
    </location>
</feature>
<dbReference type="Proteomes" id="UP000757232">
    <property type="component" value="Unassembled WGS sequence"/>
</dbReference>
<feature type="region of interest" description="Disordered" evidence="1">
    <location>
        <begin position="136"/>
        <end position="311"/>
    </location>
</feature>
<reference evidence="2" key="1">
    <citation type="submission" date="2016-06" db="EMBL/GenBank/DDBJ databases">
        <title>Draft Genome sequence of the fungus Inonotus baumii.</title>
        <authorList>
            <person name="Zhu H."/>
            <person name="Lin W."/>
        </authorList>
    </citation>
    <scope>NUCLEOTIDE SEQUENCE</scope>
    <source>
        <strain evidence="2">821</strain>
    </source>
</reference>
<evidence type="ECO:0000256" key="1">
    <source>
        <dbReference type="SAM" id="MobiDB-lite"/>
    </source>
</evidence>
<dbReference type="InterPro" id="IPR011333">
    <property type="entry name" value="SKP1/BTB/POZ_sf"/>
</dbReference>
<dbReference type="AlphaFoldDB" id="A0A9Q5MXX2"/>
<dbReference type="Gene3D" id="3.30.710.10">
    <property type="entry name" value="Potassium Channel Kv1.1, Chain A"/>
    <property type="match status" value="1"/>
</dbReference>
<feature type="compositionally biased region" description="Basic and acidic residues" evidence="1">
    <location>
        <begin position="45"/>
        <end position="55"/>
    </location>
</feature>
<feature type="compositionally biased region" description="Polar residues" evidence="1">
    <location>
        <begin position="242"/>
        <end position="253"/>
    </location>
</feature>
<feature type="region of interest" description="Disordered" evidence="1">
    <location>
        <begin position="1"/>
        <end position="85"/>
    </location>
</feature>
<accession>A0A9Q5MXX2</accession>